<accession>A0AAV2TW81</accession>
<sequence length="309" mass="36050">MNVMKFTGQQAASIIQRAWRRYLDTEVFHFYRKLLASKSKLSRNTLSHCLAPGEKSLLDEAAGGFVMFRLEGSAFPPTVCYKIFTYRPIQDINAYSPKHYSEMRPKSARSENNWPEGPSINLNSDNLMVCYERYENNDWRPIYTENLFNLPNPEFVVQKSVKSEFLKTTLERKRTKADRRRKRRQMWIEWMLEHGLDPSIKLHQADEPNADKFTRHYCSLTYPSSKKLSGKADTEQHERVGETSSERLKSGVYDSSLTMTSGTLQANKEYGDFSGENTEELSVWIEYLDYDTYIDSWNKLATTLDYAEQ</sequence>
<proteinExistence type="predicted"/>
<dbReference type="Proteomes" id="UP001497525">
    <property type="component" value="Unassembled WGS sequence"/>
</dbReference>
<gene>
    <name evidence="2" type="ORF">CDAUBV1_LOCUS14745</name>
</gene>
<evidence type="ECO:0000313" key="2">
    <source>
        <dbReference type="EMBL" id="CAL5139627.1"/>
    </source>
</evidence>
<evidence type="ECO:0000313" key="3">
    <source>
        <dbReference type="Proteomes" id="UP001497525"/>
    </source>
</evidence>
<dbReference type="PANTHER" id="PTHR33504">
    <property type="entry name" value="NADH DEHYDROGENASE (UBIQUINONE) 1 BETA SUBCOMPLEX, 4"/>
    <property type="match status" value="1"/>
</dbReference>
<comment type="caution">
    <text evidence="2">The sequence shown here is derived from an EMBL/GenBank/DDBJ whole genome shotgun (WGS) entry which is preliminary data.</text>
</comment>
<dbReference type="AlphaFoldDB" id="A0AAV2TW81"/>
<protein>
    <submittedName>
        <fullName evidence="2">Uncharacterized protein</fullName>
    </submittedName>
</protein>
<evidence type="ECO:0000256" key="1">
    <source>
        <dbReference type="SAM" id="MobiDB-lite"/>
    </source>
</evidence>
<feature type="compositionally biased region" description="Basic and acidic residues" evidence="1">
    <location>
        <begin position="230"/>
        <end position="249"/>
    </location>
</feature>
<name>A0AAV2TW81_CALDB</name>
<feature type="region of interest" description="Disordered" evidence="1">
    <location>
        <begin position="226"/>
        <end position="252"/>
    </location>
</feature>
<organism evidence="2 3">
    <name type="scientific">Calicophoron daubneyi</name>
    <name type="common">Rumen fluke</name>
    <name type="synonym">Paramphistomum daubneyi</name>
    <dbReference type="NCBI Taxonomy" id="300641"/>
    <lineage>
        <taxon>Eukaryota</taxon>
        <taxon>Metazoa</taxon>
        <taxon>Spiralia</taxon>
        <taxon>Lophotrochozoa</taxon>
        <taxon>Platyhelminthes</taxon>
        <taxon>Trematoda</taxon>
        <taxon>Digenea</taxon>
        <taxon>Plagiorchiida</taxon>
        <taxon>Pronocephalata</taxon>
        <taxon>Paramphistomoidea</taxon>
        <taxon>Paramphistomidae</taxon>
        <taxon>Calicophoron</taxon>
    </lineage>
</organism>
<dbReference type="EMBL" id="CAXLJL010000623">
    <property type="protein sequence ID" value="CAL5139627.1"/>
    <property type="molecule type" value="Genomic_DNA"/>
</dbReference>
<dbReference type="PANTHER" id="PTHR33504:SF2">
    <property type="entry name" value="PROTEIN MFI"/>
    <property type="match status" value="1"/>
</dbReference>
<reference evidence="2" key="1">
    <citation type="submission" date="2024-06" db="EMBL/GenBank/DDBJ databases">
        <authorList>
            <person name="Liu X."/>
            <person name="Lenzi L."/>
            <person name="Haldenby T S."/>
            <person name="Uol C."/>
        </authorList>
    </citation>
    <scope>NUCLEOTIDE SEQUENCE</scope>
</reference>